<dbReference type="AlphaFoldDB" id="A0A917RWG3"/>
<dbReference type="EMBL" id="BMMH01000017">
    <property type="protein sequence ID" value="GGL35767.1"/>
    <property type="molecule type" value="Genomic_DNA"/>
</dbReference>
<proteinExistence type="predicted"/>
<gene>
    <name evidence="1" type="ORF">GCM10011588_58220</name>
</gene>
<protein>
    <submittedName>
        <fullName evidence="1">Uncharacterized protein</fullName>
    </submittedName>
</protein>
<dbReference type="Proteomes" id="UP000638263">
    <property type="component" value="Unassembled WGS sequence"/>
</dbReference>
<evidence type="ECO:0000313" key="2">
    <source>
        <dbReference type="Proteomes" id="UP000638263"/>
    </source>
</evidence>
<comment type="caution">
    <text evidence="1">The sequence shown here is derived from an EMBL/GenBank/DDBJ whole genome shotgun (WGS) entry which is preliminary data.</text>
</comment>
<sequence length="75" mass="7739">MGTNPSASSENDSGPHAATSYQRIVTIPSIGIGRPLLPADAISVITILARRGGRVTAANPGAARHIHDRAAATRR</sequence>
<reference evidence="1" key="1">
    <citation type="journal article" date="2014" name="Int. J. Syst. Evol. Microbiol.">
        <title>Complete genome sequence of Corynebacterium casei LMG S-19264T (=DSM 44701T), isolated from a smear-ripened cheese.</title>
        <authorList>
            <consortium name="US DOE Joint Genome Institute (JGI-PGF)"/>
            <person name="Walter F."/>
            <person name="Albersmeier A."/>
            <person name="Kalinowski J."/>
            <person name="Ruckert C."/>
        </authorList>
    </citation>
    <scope>NUCLEOTIDE SEQUENCE</scope>
    <source>
        <strain evidence="1">CGMCC 4.3508</strain>
    </source>
</reference>
<keyword evidence="2" id="KW-1185">Reference proteome</keyword>
<evidence type="ECO:0000313" key="1">
    <source>
        <dbReference type="EMBL" id="GGL35767.1"/>
    </source>
</evidence>
<name>A0A917RWG3_9NOCA</name>
<accession>A0A917RWG3</accession>
<reference evidence="1" key="2">
    <citation type="submission" date="2020-09" db="EMBL/GenBank/DDBJ databases">
        <authorList>
            <person name="Sun Q."/>
            <person name="Zhou Y."/>
        </authorList>
    </citation>
    <scope>NUCLEOTIDE SEQUENCE</scope>
    <source>
        <strain evidence="1">CGMCC 4.3508</strain>
    </source>
</reference>
<organism evidence="1 2">
    <name type="scientific">Nocardia jinanensis</name>
    <dbReference type="NCBI Taxonomy" id="382504"/>
    <lineage>
        <taxon>Bacteria</taxon>
        <taxon>Bacillati</taxon>
        <taxon>Actinomycetota</taxon>
        <taxon>Actinomycetes</taxon>
        <taxon>Mycobacteriales</taxon>
        <taxon>Nocardiaceae</taxon>
        <taxon>Nocardia</taxon>
    </lineage>
</organism>